<protein>
    <submittedName>
        <fullName evidence="3">Uncharacterized protein</fullName>
    </submittedName>
</protein>
<organism evidence="3 4">
    <name type="scientific">Carex littledalei</name>
    <dbReference type="NCBI Taxonomy" id="544730"/>
    <lineage>
        <taxon>Eukaryota</taxon>
        <taxon>Viridiplantae</taxon>
        <taxon>Streptophyta</taxon>
        <taxon>Embryophyta</taxon>
        <taxon>Tracheophyta</taxon>
        <taxon>Spermatophyta</taxon>
        <taxon>Magnoliopsida</taxon>
        <taxon>Liliopsida</taxon>
        <taxon>Poales</taxon>
        <taxon>Cyperaceae</taxon>
        <taxon>Cyperoideae</taxon>
        <taxon>Cariceae</taxon>
        <taxon>Carex</taxon>
        <taxon>Carex subgen. Euthyceras</taxon>
    </lineage>
</organism>
<gene>
    <name evidence="3" type="ORF">FCM35_KLT17302</name>
</gene>
<feature type="compositionally biased region" description="Polar residues" evidence="1">
    <location>
        <begin position="1"/>
        <end position="15"/>
    </location>
</feature>
<evidence type="ECO:0000256" key="1">
    <source>
        <dbReference type="SAM" id="MobiDB-lite"/>
    </source>
</evidence>
<dbReference type="AlphaFoldDB" id="A0A833QYK7"/>
<accession>A0A833QYK7</accession>
<evidence type="ECO:0000256" key="2">
    <source>
        <dbReference type="SAM" id="Phobius"/>
    </source>
</evidence>
<evidence type="ECO:0000313" key="3">
    <source>
        <dbReference type="EMBL" id="KAF3338465.1"/>
    </source>
</evidence>
<name>A0A833QYK7_9POAL</name>
<sequence length="198" mass="21745">MKDCNPQNMVAQISGQGLGPLSIQGPRESGDQEVQVSDLENPNDLQSLQLDRRPSDQQPQFNIEPISPDLEAQDSLSDEPMGHASCLSFVVDFILGHNKSNPIWRLRLLSAFCLYIAAVVGILFYHDDLPEAQAPYHQGLMLTTCIGAPIVVAVISLFVSFWLESVSNNWITGLLIANISMLCGPLVVYWAHKQGTGK</sequence>
<dbReference type="EMBL" id="SWLB01000005">
    <property type="protein sequence ID" value="KAF3338465.1"/>
    <property type="molecule type" value="Genomic_DNA"/>
</dbReference>
<feature type="compositionally biased region" description="Polar residues" evidence="1">
    <location>
        <begin position="32"/>
        <end position="49"/>
    </location>
</feature>
<feature type="transmembrane region" description="Helical" evidence="2">
    <location>
        <begin position="108"/>
        <end position="126"/>
    </location>
</feature>
<proteinExistence type="predicted"/>
<keyword evidence="4" id="KW-1185">Reference proteome</keyword>
<reference evidence="3" key="1">
    <citation type="submission" date="2020-01" db="EMBL/GenBank/DDBJ databases">
        <title>Genome sequence of Kobresia littledalei, the first chromosome-level genome in the family Cyperaceae.</title>
        <authorList>
            <person name="Qu G."/>
        </authorList>
    </citation>
    <scope>NUCLEOTIDE SEQUENCE</scope>
    <source>
        <strain evidence="3">C.B.Clarke</strain>
        <tissue evidence="3">Leaf</tissue>
    </source>
</reference>
<feature type="transmembrane region" description="Helical" evidence="2">
    <location>
        <begin position="138"/>
        <end position="163"/>
    </location>
</feature>
<keyword evidence="2" id="KW-1133">Transmembrane helix</keyword>
<feature type="region of interest" description="Disordered" evidence="1">
    <location>
        <begin position="1"/>
        <end position="63"/>
    </location>
</feature>
<comment type="caution">
    <text evidence="3">The sequence shown here is derived from an EMBL/GenBank/DDBJ whole genome shotgun (WGS) entry which is preliminary data.</text>
</comment>
<evidence type="ECO:0000313" key="4">
    <source>
        <dbReference type="Proteomes" id="UP000623129"/>
    </source>
</evidence>
<feature type="transmembrane region" description="Helical" evidence="2">
    <location>
        <begin position="170"/>
        <end position="191"/>
    </location>
</feature>
<keyword evidence="2" id="KW-0812">Transmembrane</keyword>
<dbReference type="Proteomes" id="UP000623129">
    <property type="component" value="Unassembled WGS sequence"/>
</dbReference>
<keyword evidence="2" id="KW-0472">Membrane</keyword>